<gene>
    <name evidence="2" type="ORF">LAFE_0H01310G</name>
</gene>
<name>A0A1G4MJ92_LACFM</name>
<feature type="compositionally biased region" description="Basic and acidic residues" evidence="1">
    <location>
        <begin position="81"/>
        <end position="94"/>
    </location>
</feature>
<dbReference type="Proteomes" id="UP000190831">
    <property type="component" value="Chromosome H"/>
</dbReference>
<evidence type="ECO:0000313" key="3">
    <source>
        <dbReference type="Proteomes" id="UP000190831"/>
    </source>
</evidence>
<evidence type="ECO:0000313" key="2">
    <source>
        <dbReference type="EMBL" id="SCW03891.1"/>
    </source>
</evidence>
<keyword evidence="3" id="KW-1185">Reference proteome</keyword>
<feature type="compositionally biased region" description="Basic residues" evidence="1">
    <location>
        <begin position="43"/>
        <end position="66"/>
    </location>
</feature>
<evidence type="ECO:0000256" key="1">
    <source>
        <dbReference type="SAM" id="MobiDB-lite"/>
    </source>
</evidence>
<dbReference type="EMBL" id="LT598491">
    <property type="protein sequence ID" value="SCW03891.1"/>
    <property type="molecule type" value="Genomic_DNA"/>
</dbReference>
<dbReference type="AlphaFoldDB" id="A0A1G4MJ92"/>
<accession>A0A1G4MJ92</accession>
<feature type="region of interest" description="Disordered" evidence="1">
    <location>
        <begin position="17"/>
        <end position="94"/>
    </location>
</feature>
<reference evidence="2 3" key="1">
    <citation type="submission" date="2016-03" db="EMBL/GenBank/DDBJ databases">
        <authorList>
            <person name="Devillers H."/>
        </authorList>
    </citation>
    <scope>NUCLEOTIDE SEQUENCE [LARGE SCALE GENOMIC DNA]</scope>
    <source>
        <strain evidence="2">CBS 6772</strain>
    </source>
</reference>
<organism evidence="2 3">
    <name type="scientific">Lachancea fermentati</name>
    <name type="common">Zygosaccharomyces fermentati</name>
    <dbReference type="NCBI Taxonomy" id="4955"/>
    <lineage>
        <taxon>Eukaryota</taxon>
        <taxon>Fungi</taxon>
        <taxon>Dikarya</taxon>
        <taxon>Ascomycota</taxon>
        <taxon>Saccharomycotina</taxon>
        <taxon>Saccharomycetes</taxon>
        <taxon>Saccharomycetales</taxon>
        <taxon>Saccharomycetaceae</taxon>
        <taxon>Lachancea</taxon>
    </lineage>
</organism>
<sequence length="212" mass="24213">MAMGGVFGQRTRIGWVPWGTRQARDTKTKQSQGRVNEGGDGGKKKRLKHYTRKKNHSHVVNYKHRATRDLQEKRRKPKSPHTRETQSREPKDVHRVTCAPSFSVAAARSPRATCLRLRAARPCAAANSSGPVPPRLRLRCCHVYRPVLRRPARSSRPARRCRPWPATSFFSRWGMPLVGSVVFPTHLLRSRPRASGRTPVPNANFSLFFFFR</sequence>
<protein>
    <submittedName>
        <fullName evidence="2">LAFE_0H01310g1_1</fullName>
    </submittedName>
</protein>
<proteinExistence type="predicted"/>